<gene>
    <name evidence="1" type="ORF">EOE67_16725</name>
</gene>
<dbReference type="Proteomes" id="UP000283077">
    <property type="component" value="Unassembled WGS sequence"/>
</dbReference>
<keyword evidence="2" id="KW-1185">Reference proteome</keyword>
<dbReference type="OrthoDB" id="9809155at2"/>
<comment type="caution">
    <text evidence="1">The sequence shown here is derived from an EMBL/GenBank/DDBJ whole genome shotgun (WGS) entry which is preliminary data.</text>
</comment>
<name>A0A437QG38_9GAMM</name>
<accession>A0A437QG38</accession>
<evidence type="ECO:0000313" key="1">
    <source>
        <dbReference type="EMBL" id="RVU33511.1"/>
    </source>
</evidence>
<dbReference type="AlphaFoldDB" id="A0A437QG38"/>
<sequence>MQVKVTAEATTELIEAAAWYELAAPGLGAQLIDSFEQATIILSEQNPPLVPATGEAAKLGAKRLILQRFPFSLVIIANDELITVVAFAHHSRKPGYWRERHPT</sequence>
<dbReference type="InterPro" id="IPR035093">
    <property type="entry name" value="RelE/ParE_toxin_dom_sf"/>
</dbReference>
<proteinExistence type="predicted"/>
<evidence type="ECO:0000313" key="2">
    <source>
        <dbReference type="Proteomes" id="UP000283077"/>
    </source>
</evidence>
<protein>
    <submittedName>
        <fullName evidence="1">Type II toxin-antitoxin system RelE/ParE family toxin</fullName>
    </submittedName>
</protein>
<dbReference type="Gene3D" id="3.30.2310.20">
    <property type="entry name" value="RelE-like"/>
    <property type="match status" value="1"/>
</dbReference>
<reference evidence="1 2" key="1">
    <citation type="submission" date="2019-01" db="EMBL/GenBank/DDBJ databases">
        <authorList>
            <person name="Chen W.-M."/>
        </authorList>
    </citation>
    <scope>NUCLEOTIDE SEQUENCE [LARGE SCALE GENOMIC DNA]</scope>
    <source>
        <strain evidence="1 2">KYPC3</strain>
    </source>
</reference>
<dbReference type="EMBL" id="SACS01000021">
    <property type="protein sequence ID" value="RVU33511.1"/>
    <property type="molecule type" value="Genomic_DNA"/>
</dbReference>
<organism evidence="1 2">
    <name type="scientific">Rheinheimera riviphila</name>
    <dbReference type="NCBI Taxonomy" id="1834037"/>
    <lineage>
        <taxon>Bacteria</taxon>
        <taxon>Pseudomonadati</taxon>
        <taxon>Pseudomonadota</taxon>
        <taxon>Gammaproteobacteria</taxon>
        <taxon>Chromatiales</taxon>
        <taxon>Chromatiaceae</taxon>
        <taxon>Rheinheimera</taxon>
    </lineage>
</organism>